<proteinExistence type="predicted"/>
<name>A0A8H3ZW70_GIGMA</name>
<keyword evidence="3" id="KW-1185">Reference proteome</keyword>
<dbReference type="Gene3D" id="1.20.1280.50">
    <property type="match status" value="1"/>
</dbReference>
<feature type="domain" description="F-box" evidence="1">
    <location>
        <begin position="31"/>
        <end position="82"/>
    </location>
</feature>
<organism evidence="2 3">
    <name type="scientific">Gigaspora margarita</name>
    <dbReference type="NCBI Taxonomy" id="4874"/>
    <lineage>
        <taxon>Eukaryota</taxon>
        <taxon>Fungi</taxon>
        <taxon>Fungi incertae sedis</taxon>
        <taxon>Mucoromycota</taxon>
        <taxon>Glomeromycotina</taxon>
        <taxon>Glomeromycetes</taxon>
        <taxon>Diversisporales</taxon>
        <taxon>Gigasporaceae</taxon>
        <taxon>Gigaspora</taxon>
    </lineage>
</organism>
<dbReference type="SMART" id="SM00256">
    <property type="entry name" value="FBOX"/>
    <property type="match status" value="1"/>
</dbReference>
<dbReference type="AlphaFoldDB" id="A0A8H3ZW70"/>
<dbReference type="PROSITE" id="PS50181">
    <property type="entry name" value="FBOX"/>
    <property type="match status" value="1"/>
</dbReference>
<comment type="caution">
    <text evidence="2">The sequence shown here is derived from an EMBL/GenBank/DDBJ whole genome shotgun (WGS) entry which is preliminary data.</text>
</comment>
<dbReference type="OrthoDB" id="2322499at2759"/>
<dbReference type="InterPro" id="IPR001810">
    <property type="entry name" value="F-box_dom"/>
</dbReference>
<accession>A0A8H3ZW70</accession>
<reference evidence="2 3" key="1">
    <citation type="journal article" date="2019" name="Environ. Microbiol.">
        <title>At the nexus of three kingdoms: the genome of the mycorrhizal fungus Gigaspora margarita provides insights into plant, endobacterial and fungal interactions.</title>
        <authorList>
            <person name="Venice F."/>
            <person name="Ghignone S."/>
            <person name="Salvioli di Fossalunga A."/>
            <person name="Amselem J."/>
            <person name="Novero M."/>
            <person name="Xianan X."/>
            <person name="Sedzielewska Toro K."/>
            <person name="Morin E."/>
            <person name="Lipzen A."/>
            <person name="Grigoriev I.V."/>
            <person name="Henrissat B."/>
            <person name="Martin F.M."/>
            <person name="Bonfante P."/>
        </authorList>
    </citation>
    <scope>NUCLEOTIDE SEQUENCE [LARGE SCALE GENOMIC DNA]</scope>
    <source>
        <strain evidence="2 3">BEG34</strain>
    </source>
</reference>
<evidence type="ECO:0000313" key="2">
    <source>
        <dbReference type="EMBL" id="KAF0343666.1"/>
    </source>
</evidence>
<evidence type="ECO:0000259" key="1">
    <source>
        <dbReference type="PROSITE" id="PS50181"/>
    </source>
</evidence>
<dbReference type="SUPFAM" id="SSF81383">
    <property type="entry name" value="F-box domain"/>
    <property type="match status" value="1"/>
</dbReference>
<sequence length="223" mass="26338">MTVFTLLSNKNNNNNNNNKMIISKYNQLQKVPYLILLPNEVLAEICENLSPTDLYSLASTSKKLRNFLWSTSTITQQIWRNSRRLYFPQYKSQPLKDMSEQKYIYLAALAKKCQFCDEKEQRKLKKYWEFQVYSCECCIQKRIVSHKSLLKKHKISEDVLSTCLSFGEQGYFVPDVLTAQLEYSKTIDKFSWVTHKQLDVIQQKCRIISILLDEFHADSILRH</sequence>
<evidence type="ECO:0000313" key="3">
    <source>
        <dbReference type="Proteomes" id="UP000439903"/>
    </source>
</evidence>
<dbReference type="Pfam" id="PF12937">
    <property type="entry name" value="F-box-like"/>
    <property type="match status" value="1"/>
</dbReference>
<dbReference type="CDD" id="cd09917">
    <property type="entry name" value="F-box_SF"/>
    <property type="match status" value="1"/>
</dbReference>
<gene>
    <name evidence="2" type="ORF">F8M41_016022</name>
</gene>
<dbReference type="EMBL" id="WTPW01003402">
    <property type="protein sequence ID" value="KAF0343666.1"/>
    <property type="molecule type" value="Genomic_DNA"/>
</dbReference>
<protein>
    <submittedName>
        <fullName evidence="2">F-box domain contaning protein</fullName>
    </submittedName>
</protein>
<dbReference type="Proteomes" id="UP000439903">
    <property type="component" value="Unassembled WGS sequence"/>
</dbReference>
<dbReference type="InterPro" id="IPR036047">
    <property type="entry name" value="F-box-like_dom_sf"/>
</dbReference>